<feature type="compositionally biased region" description="Basic residues" evidence="1">
    <location>
        <begin position="163"/>
        <end position="183"/>
    </location>
</feature>
<feature type="compositionally biased region" description="Basic and acidic residues" evidence="1">
    <location>
        <begin position="268"/>
        <end position="277"/>
    </location>
</feature>
<dbReference type="InterPro" id="IPR007759">
    <property type="entry name" value="Asxl_HARE-HTH"/>
</dbReference>
<accession>A0A2Z4FI95</accession>
<feature type="compositionally biased region" description="Low complexity" evidence="1">
    <location>
        <begin position="133"/>
        <end position="151"/>
    </location>
</feature>
<sequence length="592" mass="65752">MTFFEAAIEVLRQAGRPLHYKKIAEFAMRDDLLSHMGKNPDATMAQRLTQEIKSQGESVIVETRPGVYGLRESEVERINEEAEQRLKREEARRKRREEAKGQEIEGDEDEEKSEDEQPKRRRNRRRSNRSKKSSGSSSSRKSSSRGSSVSDESSDDDASEKKSSRRKSSRRKSSRRKSSRSRSSKSEPNGNAIPVDAENISDEKLDTIVNGNLITDSAPAASGGRRRARGAARRQLPKPSISKRRSTAKKSVTPVEEAAPVADVVAETPEKTSKRSSDSTSSVRESGRKRSRSRRSARSSKSQSTRSQSSRSQKRSESAPQSAPASTRHLKSGPVRLDGIAQAAYTVLQDGEKRAYKIADLADEIFERKLVKFHTHDASATVQAALANDNQIRQKRGHRPLFSLNSDSKWGLSEWGLPAAAIQKEQTILSLSEEIRQATLGDLGEALLGVKNEALEHIALTLLERLSYQNIKVSKRSSSGDVYFTADWRQGLSDVRVCIQVTLEAADELGADAVTAIRETLHHYSAAEGVIIHLGEITRDAINESRQDAKAPITLIDRKTFVELLIRHGIGVQTYTTPILMVDTEFIETLKS</sequence>
<organism evidence="2 3">
    <name type="scientific">Bradymonas sediminis</name>
    <dbReference type="NCBI Taxonomy" id="1548548"/>
    <lineage>
        <taxon>Bacteria</taxon>
        <taxon>Deltaproteobacteria</taxon>
        <taxon>Bradymonadales</taxon>
        <taxon>Bradymonadaceae</taxon>
        <taxon>Bradymonas</taxon>
    </lineage>
</organism>
<feature type="compositionally biased region" description="Basic residues" evidence="1">
    <location>
        <begin position="287"/>
        <end position="298"/>
    </location>
</feature>
<dbReference type="GO" id="GO:0006355">
    <property type="term" value="P:regulation of DNA-templated transcription"/>
    <property type="evidence" value="ECO:0007669"/>
    <property type="project" value="InterPro"/>
</dbReference>
<feature type="compositionally biased region" description="Basic residues" evidence="1">
    <location>
        <begin position="224"/>
        <end position="248"/>
    </location>
</feature>
<evidence type="ECO:0000313" key="2">
    <source>
        <dbReference type="EMBL" id="AWV88761.1"/>
    </source>
</evidence>
<dbReference type="KEGG" id="bsed:DN745_05175"/>
<dbReference type="Gene3D" id="3.40.1350.10">
    <property type="match status" value="1"/>
</dbReference>
<dbReference type="GO" id="GO:0009307">
    <property type="term" value="P:DNA restriction-modification system"/>
    <property type="evidence" value="ECO:0007669"/>
    <property type="project" value="InterPro"/>
</dbReference>
<dbReference type="Proteomes" id="UP000249799">
    <property type="component" value="Chromosome"/>
</dbReference>
<dbReference type="GO" id="GO:0003677">
    <property type="term" value="F:DNA binding"/>
    <property type="evidence" value="ECO:0007669"/>
    <property type="project" value="InterPro"/>
</dbReference>
<dbReference type="Pfam" id="PF05066">
    <property type="entry name" value="HARE-HTH"/>
    <property type="match status" value="1"/>
</dbReference>
<dbReference type="InterPro" id="IPR011856">
    <property type="entry name" value="tRNA_endonuc-like_dom_sf"/>
</dbReference>
<evidence type="ECO:0000256" key="1">
    <source>
        <dbReference type="SAM" id="MobiDB-lite"/>
    </source>
</evidence>
<proteinExistence type="predicted"/>
<dbReference type="EMBL" id="CP030032">
    <property type="protein sequence ID" value="AWV88761.1"/>
    <property type="molecule type" value="Genomic_DNA"/>
</dbReference>
<dbReference type="RefSeq" id="WP_111332749.1">
    <property type="nucleotide sequence ID" value="NZ_CP030032.1"/>
</dbReference>
<feature type="region of interest" description="Disordered" evidence="1">
    <location>
        <begin position="79"/>
        <end position="334"/>
    </location>
</feature>
<evidence type="ECO:0000313" key="3">
    <source>
        <dbReference type="Proteomes" id="UP000249799"/>
    </source>
</evidence>
<keyword evidence="3" id="KW-1185">Reference proteome</keyword>
<feature type="compositionally biased region" description="Low complexity" evidence="1">
    <location>
        <begin position="252"/>
        <end position="267"/>
    </location>
</feature>
<feature type="compositionally biased region" description="Basic residues" evidence="1">
    <location>
        <begin position="119"/>
        <end position="132"/>
    </location>
</feature>
<gene>
    <name evidence="2" type="ORF">DN745_05175</name>
</gene>
<name>A0A2Z4FI95_9DELT</name>
<feature type="compositionally biased region" description="Low complexity" evidence="1">
    <location>
        <begin position="299"/>
        <end position="311"/>
    </location>
</feature>
<dbReference type="OrthoDB" id="34413at2"/>
<reference evidence="2 3" key="1">
    <citation type="submission" date="2018-06" db="EMBL/GenBank/DDBJ databases">
        <title>Lujinxingia sediminis gen. nov. sp. nov., a new facultative anaerobic member of the class Deltaproteobacteria, and proposal of Lujinxingaceae fam. nov.</title>
        <authorList>
            <person name="Guo L.-Y."/>
            <person name="Li C.-M."/>
            <person name="Wang S."/>
            <person name="Du Z.-J."/>
        </authorList>
    </citation>
    <scope>NUCLEOTIDE SEQUENCE [LARGE SCALE GENOMIC DNA]</scope>
    <source>
        <strain evidence="2 3">FA350</strain>
    </source>
</reference>
<feature type="compositionally biased region" description="Basic and acidic residues" evidence="1">
    <location>
        <begin position="79"/>
        <end position="103"/>
    </location>
</feature>
<dbReference type="AlphaFoldDB" id="A0A2Z4FI95"/>
<dbReference type="Pfam" id="PF04471">
    <property type="entry name" value="Mrr_cat"/>
    <property type="match status" value="1"/>
</dbReference>
<dbReference type="PROSITE" id="PS51913">
    <property type="entry name" value="HTH_HARE"/>
    <property type="match status" value="2"/>
</dbReference>
<protein>
    <submittedName>
        <fullName evidence="2">Uncharacterized protein</fullName>
    </submittedName>
</protein>
<dbReference type="GO" id="GO:0004519">
    <property type="term" value="F:endonuclease activity"/>
    <property type="evidence" value="ECO:0007669"/>
    <property type="project" value="InterPro"/>
</dbReference>
<feature type="compositionally biased region" description="Acidic residues" evidence="1">
    <location>
        <begin position="104"/>
        <end position="114"/>
    </location>
</feature>
<dbReference type="InterPro" id="IPR007560">
    <property type="entry name" value="Restrct_endonuc_IV_Mrr"/>
</dbReference>